<dbReference type="AlphaFoldDB" id="A0A0F4GQZ6"/>
<protein>
    <submittedName>
        <fullName evidence="1">Uncharacterized protein</fullName>
    </submittedName>
</protein>
<keyword evidence="2" id="KW-1185">Reference proteome</keyword>
<dbReference type="EMBL" id="LAFY01000340">
    <property type="protein sequence ID" value="KJX99879.1"/>
    <property type="molecule type" value="Genomic_DNA"/>
</dbReference>
<accession>A0A0F4GQZ6</accession>
<dbReference type="OrthoDB" id="3647705at2759"/>
<proteinExistence type="predicted"/>
<organism evidence="1 2">
    <name type="scientific">Zymoseptoria brevis</name>
    <dbReference type="NCBI Taxonomy" id="1047168"/>
    <lineage>
        <taxon>Eukaryota</taxon>
        <taxon>Fungi</taxon>
        <taxon>Dikarya</taxon>
        <taxon>Ascomycota</taxon>
        <taxon>Pezizomycotina</taxon>
        <taxon>Dothideomycetes</taxon>
        <taxon>Dothideomycetidae</taxon>
        <taxon>Mycosphaerellales</taxon>
        <taxon>Mycosphaerellaceae</taxon>
        <taxon>Zymoseptoria</taxon>
    </lineage>
</organism>
<evidence type="ECO:0000313" key="2">
    <source>
        <dbReference type="Proteomes" id="UP000033647"/>
    </source>
</evidence>
<evidence type="ECO:0000313" key="1">
    <source>
        <dbReference type="EMBL" id="KJX99879.1"/>
    </source>
</evidence>
<sequence length="271" mass="31539">MTRAELPRPTLPTFTLKDRTEFHLHDWCDEQDPPTQPGQPRNYTANAPIMTWKLREDTALYSTEASATITEQTLLNSVSGLQTWNARETHLTSLCHFLNSTVKKVHINHGGARIIEQELEQGRARKGARGPFPFLRLPFDIRIRVYDFLIAEKHTREYHLSYRKSMTVPGDQHSDLFRRRLTFNLTQVNTQFRREFLPRWHHAVGLRFATRPHEDLKDIEAWLEIFGATRIPLTRCFDFEFGHDIVRVDRRGAQSSTLSGYRLKTTDVGVA</sequence>
<reference evidence="1 2" key="1">
    <citation type="submission" date="2015-03" db="EMBL/GenBank/DDBJ databases">
        <title>RNA-seq based gene annotation and comparative genomics of four Zymoseptoria species reveal species-specific pathogenicity related genes and transposable element activity.</title>
        <authorList>
            <person name="Grandaubert J."/>
            <person name="Bhattacharyya A."/>
            <person name="Stukenbrock E.H."/>
        </authorList>
    </citation>
    <scope>NUCLEOTIDE SEQUENCE [LARGE SCALE GENOMIC DNA]</scope>
    <source>
        <strain evidence="1 2">Zb18110</strain>
    </source>
</reference>
<comment type="caution">
    <text evidence="1">The sequence shown here is derived from an EMBL/GenBank/DDBJ whole genome shotgun (WGS) entry which is preliminary data.</text>
</comment>
<gene>
    <name evidence="1" type="ORF">TI39_contig348g00044</name>
</gene>
<dbReference type="Proteomes" id="UP000033647">
    <property type="component" value="Unassembled WGS sequence"/>
</dbReference>
<name>A0A0F4GQZ6_9PEZI</name>